<feature type="transmembrane region" description="Helical" evidence="1">
    <location>
        <begin position="231"/>
        <end position="255"/>
    </location>
</feature>
<dbReference type="Proteomes" id="UP000027442">
    <property type="component" value="Unassembled WGS sequence"/>
</dbReference>
<dbReference type="EMBL" id="JNGW01000035">
    <property type="protein sequence ID" value="KDR52997.1"/>
    <property type="molecule type" value="Genomic_DNA"/>
</dbReference>
<dbReference type="InterPro" id="IPR038770">
    <property type="entry name" value="Na+/solute_symporter_sf"/>
</dbReference>
<keyword evidence="1" id="KW-1133">Transmembrane helix</keyword>
<reference evidence="2 3" key="1">
    <citation type="submission" date="2013-08" db="EMBL/GenBank/DDBJ databases">
        <authorList>
            <person name="Weinstock G."/>
            <person name="Sodergren E."/>
            <person name="Wylie T."/>
            <person name="Fulton L."/>
            <person name="Fulton R."/>
            <person name="Fronick C."/>
            <person name="O'Laughlin M."/>
            <person name="Godfrey J."/>
            <person name="Miner T."/>
            <person name="Herter B."/>
            <person name="Appelbaum E."/>
            <person name="Cordes M."/>
            <person name="Lek S."/>
            <person name="Wollam A."/>
            <person name="Pepin K.H."/>
            <person name="Palsikar V.B."/>
            <person name="Mitreva M."/>
            <person name="Wilson R.K."/>
        </authorList>
    </citation>
    <scope>NUCLEOTIDE SEQUENCE [LARGE SCALE GENOMIC DNA]</scope>
    <source>
        <strain evidence="2 3">ATCC 15930</strain>
    </source>
</reference>
<evidence type="ECO:0000313" key="3">
    <source>
        <dbReference type="Proteomes" id="UP000027442"/>
    </source>
</evidence>
<proteinExistence type="predicted"/>
<feature type="transmembrane region" description="Helical" evidence="1">
    <location>
        <begin position="160"/>
        <end position="186"/>
    </location>
</feature>
<organism evidence="2 3">
    <name type="scientific">Hoylesella loescheii DSM 19665 = JCM 12249 = ATCC 15930</name>
    <dbReference type="NCBI Taxonomy" id="1122985"/>
    <lineage>
        <taxon>Bacteria</taxon>
        <taxon>Pseudomonadati</taxon>
        <taxon>Bacteroidota</taxon>
        <taxon>Bacteroidia</taxon>
        <taxon>Bacteroidales</taxon>
        <taxon>Prevotellaceae</taxon>
        <taxon>Hoylesella</taxon>
    </lineage>
</organism>
<dbReference type="HOGENOM" id="CLU_077393_0_0_10"/>
<evidence type="ECO:0000313" key="2">
    <source>
        <dbReference type="EMBL" id="KDR52997.1"/>
    </source>
</evidence>
<dbReference type="RefSeq" id="WP_018966183.1">
    <property type="nucleotide sequence ID" value="NZ_KB899210.1"/>
</dbReference>
<feature type="transmembrane region" description="Helical" evidence="1">
    <location>
        <begin position="276"/>
        <end position="299"/>
    </location>
</feature>
<dbReference type="AlphaFoldDB" id="A0A069QJY5"/>
<keyword evidence="1" id="KW-0472">Membrane</keyword>
<feature type="transmembrane region" description="Helical" evidence="1">
    <location>
        <begin position="206"/>
        <end position="225"/>
    </location>
</feature>
<accession>A0A069QJY5</accession>
<keyword evidence="3" id="KW-1185">Reference proteome</keyword>
<evidence type="ECO:0000256" key="1">
    <source>
        <dbReference type="SAM" id="Phobius"/>
    </source>
</evidence>
<feature type="transmembrane region" description="Helical" evidence="1">
    <location>
        <begin position="132"/>
        <end position="154"/>
    </location>
</feature>
<evidence type="ECO:0008006" key="4">
    <source>
        <dbReference type="Google" id="ProtNLM"/>
    </source>
</evidence>
<comment type="caution">
    <text evidence="2">The sequence shown here is derived from an EMBL/GenBank/DDBJ whole genome shotgun (WGS) entry which is preliminary data.</text>
</comment>
<protein>
    <recommendedName>
        <fullName evidence="4">Sodium bile acid symporter family protein</fullName>
    </recommendedName>
</protein>
<gene>
    <name evidence="2" type="ORF">HMPREF1991_00952</name>
</gene>
<feature type="transmembrane region" description="Helical" evidence="1">
    <location>
        <begin position="12"/>
        <end position="30"/>
    </location>
</feature>
<dbReference type="eggNOG" id="COG0385">
    <property type="taxonomic scope" value="Bacteria"/>
</dbReference>
<dbReference type="Gene3D" id="1.20.1530.20">
    <property type="match status" value="1"/>
</dbReference>
<dbReference type="PATRIC" id="fig|1122985.7.peg.985"/>
<feature type="transmembrane region" description="Helical" evidence="1">
    <location>
        <begin position="98"/>
        <end position="120"/>
    </location>
</feature>
<sequence>MNIIEFLKKWTLPSGLVIGAVVYLLFSHIAPLQPIGNVAGPFLVKLLPVVIFVMLYITFCKIQMGDLRPRAWHFILQAIRILLSGLLVLAILHTTNPMAKLVLEGAFVCVICPTAAAAPVITERLGGSIASLTIYTILANVVTSIIIPLFFPMVEKSADITFLTAFIMILRRITFVLIVPLCLALLTRKFLPKVATRIKETKNLAFYLWGFNLSIIMGLTIRNILATQVYGTILALLLLLPLVISLLLFSIGKAVGYHYGDSISAGQALGQKNTVVGIWLTITFLNPVASIAPCAYVVWQNLINAWQLWYKQKYGTLKW</sequence>
<keyword evidence="1" id="KW-0812">Transmembrane</keyword>
<feature type="transmembrane region" description="Helical" evidence="1">
    <location>
        <begin position="71"/>
        <end position="92"/>
    </location>
</feature>
<name>A0A069QJY5_HOYLO</name>
<feature type="transmembrane region" description="Helical" evidence="1">
    <location>
        <begin position="42"/>
        <end position="59"/>
    </location>
</feature>